<dbReference type="Pfam" id="PF05496">
    <property type="entry name" value="RuvB_N"/>
    <property type="match status" value="1"/>
</dbReference>
<dbReference type="InterPro" id="IPR008824">
    <property type="entry name" value="RuvB-like_N"/>
</dbReference>
<dbReference type="GO" id="GO:0005524">
    <property type="term" value="F:ATP binding"/>
    <property type="evidence" value="ECO:0007669"/>
    <property type="project" value="UniProtKB-KW"/>
</dbReference>
<dbReference type="Gene3D" id="1.10.8.60">
    <property type="match status" value="1"/>
</dbReference>
<dbReference type="Gene3D" id="1.10.3710.10">
    <property type="entry name" value="DNA polymerase III clamp loader subunits, C-terminal domain"/>
    <property type="match status" value="1"/>
</dbReference>
<keyword evidence="3" id="KW-0547">Nucleotide-binding</keyword>
<dbReference type="EMBL" id="LSZW01000055">
    <property type="protein sequence ID" value="KXK65832.1"/>
    <property type="molecule type" value="Genomic_DNA"/>
</dbReference>
<dbReference type="InterPro" id="IPR008921">
    <property type="entry name" value="DNA_pol3_clamp-load_cplx_C"/>
</dbReference>
<accession>A0A136Q5A9</accession>
<dbReference type="OrthoDB" id="9778364at2"/>
<dbReference type="SUPFAM" id="SSF48019">
    <property type="entry name" value="post-AAA+ oligomerization domain-like"/>
    <property type="match status" value="1"/>
</dbReference>
<dbReference type="STRING" id="626937.HMPREF3293_01325"/>
<dbReference type="Gene3D" id="3.40.50.300">
    <property type="entry name" value="P-loop containing nucleotide triphosphate hydrolases"/>
    <property type="match status" value="1"/>
</dbReference>
<dbReference type="InterPro" id="IPR021886">
    <property type="entry name" value="MgsA_C"/>
</dbReference>
<dbReference type="SUPFAM" id="SSF52540">
    <property type="entry name" value="P-loop containing nucleoside triphosphate hydrolases"/>
    <property type="match status" value="1"/>
</dbReference>
<evidence type="ECO:0000256" key="2">
    <source>
        <dbReference type="ARBA" id="ARBA00020776"/>
    </source>
</evidence>
<dbReference type="Proteomes" id="UP000070366">
    <property type="component" value="Unassembled WGS sequence"/>
</dbReference>
<evidence type="ECO:0000256" key="3">
    <source>
        <dbReference type="ARBA" id="ARBA00022741"/>
    </source>
</evidence>
<dbReference type="GO" id="GO:0006310">
    <property type="term" value="P:DNA recombination"/>
    <property type="evidence" value="ECO:0007669"/>
    <property type="project" value="InterPro"/>
</dbReference>
<keyword evidence="7" id="KW-1185">Reference proteome</keyword>
<evidence type="ECO:0000256" key="4">
    <source>
        <dbReference type="ARBA" id="ARBA00022840"/>
    </source>
</evidence>
<feature type="domain" description="AAA+ ATPase" evidence="5">
    <location>
        <begin position="74"/>
        <end position="191"/>
    </location>
</feature>
<dbReference type="PANTHER" id="PTHR13779:SF7">
    <property type="entry name" value="ATPASE WRNIP1"/>
    <property type="match status" value="1"/>
</dbReference>
<proteinExistence type="inferred from homology"/>
<dbReference type="Pfam" id="PF16193">
    <property type="entry name" value="AAA_assoc_2"/>
    <property type="match status" value="1"/>
</dbReference>
<dbReference type="InterPro" id="IPR051314">
    <property type="entry name" value="AAA_ATPase_RarA/MGS1/WRNIP1"/>
</dbReference>
<dbReference type="PANTHER" id="PTHR13779">
    <property type="entry name" value="WERNER HELICASE-INTERACTING PROTEIN 1 FAMILY MEMBER"/>
    <property type="match status" value="1"/>
</dbReference>
<dbReference type="GO" id="GO:0003677">
    <property type="term" value="F:DNA binding"/>
    <property type="evidence" value="ECO:0007669"/>
    <property type="project" value="InterPro"/>
</dbReference>
<evidence type="ECO:0000313" key="6">
    <source>
        <dbReference type="EMBL" id="KXK65832.1"/>
    </source>
</evidence>
<organism evidence="6 7">
    <name type="scientific">Christensenella minuta</name>
    <dbReference type="NCBI Taxonomy" id="626937"/>
    <lineage>
        <taxon>Bacteria</taxon>
        <taxon>Bacillati</taxon>
        <taxon>Bacillota</taxon>
        <taxon>Clostridia</taxon>
        <taxon>Christensenellales</taxon>
        <taxon>Christensenellaceae</taxon>
        <taxon>Christensenella</taxon>
    </lineage>
</organism>
<comment type="similarity">
    <text evidence="1">Belongs to the AAA ATPase family. RarA/MGS1/WRNIP1 subfamily.</text>
</comment>
<dbReference type="InterPro" id="IPR032423">
    <property type="entry name" value="AAA_assoc_2"/>
</dbReference>
<dbReference type="CDD" id="cd00009">
    <property type="entry name" value="AAA"/>
    <property type="match status" value="1"/>
</dbReference>
<dbReference type="InterPro" id="IPR027417">
    <property type="entry name" value="P-loop_NTPase"/>
</dbReference>
<evidence type="ECO:0000259" key="5">
    <source>
        <dbReference type="SMART" id="SM00382"/>
    </source>
</evidence>
<name>A0A136Q5A9_9FIRM</name>
<dbReference type="Pfam" id="PF12002">
    <property type="entry name" value="MgsA_C"/>
    <property type="match status" value="1"/>
</dbReference>
<evidence type="ECO:0000256" key="1">
    <source>
        <dbReference type="ARBA" id="ARBA00008959"/>
    </source>
</evidence>
<dbReference type="CDD" id="cd18139">
    <property type="entry name" value="HLD_clamp_RarA"/>
    <property type="match status" value="1"/>
</dbReference>
<dbReference type="FunFam" id="1.10.8.60:FF:000029">
    <property type="entry name" value="Replication-associated recombination protein A"/>
    <property type="match status" value="1"/>
</dbReference>
<dbReference type="AlphaFoldDB" id="A0A136Q5A9"/>
<protein>
    <recommendedName>
        <fullName evidence="2">Replication-associated recombination protein A</fullName>
    </recommendedName>
</protein>
<comment type="caution">
    <text evidence="6">The sequence shown here is derived from an EMBL/GenBank/DDBJ whole genome shotgun (WGS) entry which is preliminary data.</text>
</comment>
<dbReference type="InterPro" id="IPR003593">
    <property type="entry name" value="AAA+_ATPase"/>
</dbReference>
<dbReference type="GO" id="GO:0017116">
    <property type="term" value="F:single-stranded DNA helicase activity"/>
    <property type="evidence" value="ECO:0007669"/>
    <property type="project" value="TreeGrafter"/>
</dbReference>
<gene>
    <name evidence="6" type="ORF">HMPREF3293_01325</name>
</gene>
<dbReference type="PATRIC" id="fig|626937.4.peg.1306"/>
<dbReference type="Gene3D" id="1.20.272.10">
    <property type="match status" value="1"/>
</dbReference>
<dbReference type="GO" id="GO:0008047">
    <property type="term" value="F:enzyme activator activity"/>
    <property type="evidence" value="ECO:0007669"/>
    <property type="project" value="TreeGrafter"/>
</dbReference>
<dbReference type="FunFam" id="1.20.272.10:FF:000001">
    <property type="entry name" value="Putative AAA family ATPase"/>
    <property type="match status" value="1"/>
</dbReference>
<evidence type="ECO:0000313" key="7">
    <source>
        <dbReference type="Proteomes" id="UP000070366"/>
    </source>
</evidence>
<sequence>MKFFPAGEPAEARRETRRRIRDKGGKAVDLFSGNLEKSAPLADRMRPRTLDEFLGQGHIVGKNTLLRRAIEADKLGSCIFWGPPGCGKSTLAAIVAHTTGSDFYKLNAVTSGVKDVREVIDKAEGSLKLYGRESFLLLDECHRWSKSQSDSVLPAMESGVIKLIGSTTENPMAAMTSAIVSRCRLFEFYALGKEDIKKAVFRAAEDKERGFGNMDLTVDGDAAEHWASVSNGDVRSALNALELAVLTTKPDAKGRVHITLEIAEQSIQQRAVRMDDNEYYDMLSAFCKSLRGSDSDAALFWFARMVYAGVDPRVPVRRMIAHASEDVGLANPSVLNQCVAAMQALEFNGMPEARLNIAQAIIYLCESPKSNSVLLAVDAAAKAAREASRQDVPAYLQDANFEKAKHEKKSEAYKYAHDYPRHYVEQQYLPDEMKDRVFYRPSMQGYEQKVHEYRRFIGKEKKPGK</sequence>
<dbReference type="KEGG" id="cmiu:B1H56_12475"/>
<dbReference type="GO" id="GO:0000731">
    <property type="term" value="P:DNA synthesis involved in DNA repair"/>
    <property type="evidence" value="ECO:0007669"/>
    <property type="project" value="TreeGrafter"/>
</dbReference>
<dbReference type="SMART" id="SM00382">
    <property type="entry name" value="AAA"/>
    <property type="match status" value="1"/>
</dbReference>
<keyword evidence="4" id="KW-0067">ATP-binding</keyword>
<dbReference type="GO" id="GO:0009378">
    <property type="term" value="F:four-way junction helicase activity"/>
    <property type="evidence" value="ECO:0007669"/>
    <property type="project" value="InterPro"/>
</dbReference>
<reference evidence="6 7" key="1">
    <citation type="submission" date="2016-02" db="EMBL/GenBank/DDBJ databases">
        <authorList>
            <person name="Wen L."/>
            <person name="He K."/>
            <person name="Yang H."/>
        </authorList>
    </citation>
    <scope>NUCLEOTIDE SEQUENCE [LARGE SCALE GENOMIC DNA]</scope>
    <source>
        <strain evidence="6 7">DSM 22607</strain>
    </source>
</reference>
<dbReference type="GO" id="GO:0006261">
    <property type="term" value="P:DNA-templated DNA replication"/>
    <property type="evidence" value="ECO:0007669"/>
    <property type="project" value="TreeGrafter"/>
</dbReference>
<dbReference type="RefSeq" id="WP_121419009.1">
    <property type="nucleotide sequence ID" value="NZ_CABMOF010000004.1"/>
</dbReference>